<evidence type="ECO:0000313" key="2">
    <source>
        <dbReference type="Proteomes" id="UP000282378"/>
    </source>
</evidence>
<dbReference type="Proteomes" id="UP000282378">
    <property type="component" value="Unassembled WGS sequence"/>
</dbReference>
<gene>
    <name evidence="1" type="ORF">APX70_06645</name>
</gene>
<name>A0A2V4PP95_PSEYM</name>
<protein>
    <submittedName>
        <fullName evidence="1">Uncharacterized protein</fullName>
    </submittedName>
</protein>
<organism evidence="1 2">
    <name type="scientific">Pseudomonas syringae pv. maculicola</name>
    <dbReference type="NCBI Taxonomy" id="59511"/>
    <lineage>
        <taxon>Bacteria</taxon>
        <taxon>Pseudomonadati</taxon>
        <taxon>Pseudomonadota</taxon>
        <taxon>Gammaproteobacteria</taxon>
        <taxon>Pseudomonadales</taxon>
        <taxon>Pseudomonadaceae</taxon>
        <taxon>Pseudomonas</taxon>
    </lineage>
</organism>
<reference evidence="1 2" key="1">
    <citation type="submission" date="2018-08" db="EMBL/GenBank/DDBJ databases">
        <title>Recombination of ecologically and evolutionarily significant loci maintains genetic cohesion in the Pseudomonas syringae species complex.</title>
        <authorList>
            <person name="Dillon M."/>
            <person name="Thakur S."/>
            <person name="Almeida R.N.D."/>
            <person name="Weir B.S."/>
            <person name="Guttman D.S."/>
        </authorList>
    </citation>
    <scope>NUCLEOTIDE SEQUENCE [LARGE SCALE GENOMIC DNA]</scope>
    <source>
        <strain evidence="1 2">88_10</strain>
    </source>
</reference>
<proteinExistence type="predicted"/>
<dbReference type="EMBL" id="RBNL01003581">
    <property type="protein sequence ID" value="RML48045.1"/>
    <property type="molecule type" value="Genomic_DNA"/>
</dbReference>
<dbReference type="AlphaFoldDB" id="A0A2V4PP95"/>
<accession>A0A2V4PP95</accession>
<sequence length="43" mass="4949">MFQLSVTKQSFSLLKGFFTHSGALVEKLPKSSQSLFFTFTFER</sequence>
<comment type="caution">
    <text evidence="1">The sequence shown here is derived from an EMBL/GenBank/DDBJ whole genome shotgun (WGS) entry which is preliminary data.</text>
</comment>
<evidence type="ECO:0000313" key="1">
    <source>
        <dbReference type="EMBL" id="RML48045.1"/>
    </source>
</evidence>